<dbReference type="SUPFAM" id="SSF100934">
    <property type="entry name" value="Heat shock protein 70kD (HSP70), C-terminal subdomain"/>
    <property type="match status" value="1"/>
</dbReference>
<comment type="similarity">
    <text evidence="1 4">Belongs to the heat shock protein 70 family.</text>
</comment>
<name>A0A7E4UUT9_PANRE</name>
<dbReference type="SUPFAM" id="SSF53067">
    <property type="entry name" value="Actin-like ATPase domain"/>
    <property type="match status" value="2"/>
</dbReference>
<evidence type="ECO:0000256" key="2">
    <source>
        <dbReference type="ARBA" id="ARBA00022741"/>
    </source>
</evidence>
<dbReference type="Pfam" id="PF00012">
    <property type="entry name" value="HSP70"/>
    <property type="match status" value="2"/>
</dbReference>
<dbReference type="PANTHER" id="PTHR19375">
    <property type="entry name" value="HEAT SHOCK PROTEIN 70KDA"/>
    <property type="match status" value="1"/>
</dbReference>
<dbReference type="GO" id="GO:0140662">
    <property type="term" value="F:ATP-dependent protein folding chaperone"/>
    <property type="evidence" value="ECO:0007669"/>
    <property type="project" value="InterPro"/>
</dbReference>
<dbReference type="GO" id="GO:0006950">
    <property type="term" value="P:response to stress"/>
    <property type="evidence" value="ECO:0007669"/>
    <property type="project" value="UniProtKB-ARBA"/>
</dbReference>
<evidence type="ECO:0000256" key="3">
    <source>
        <dbReference type="ARBA" id="ARBA00022840"/>
    </source>
</evidence>
<proteinExistence type="inferred from homology"/>
<dbReference type="InterPro" id="IPR043129">
    <property type="entry name" value="ATPase_NBD"/>
</dbReference>
<dbReference type="FunFam" id="3.30.30.30:FF:000005">
    <property type="entry name" value="Heat shock protein ssb1"/>
    <property type="match status" value="1"/>
</dbReference>
<dbReference type="PROSITE" id="PS00297">
    <property type="entry name" value="HSP70_1"/>
    <property type="match status" value="1"/>
</dbReference>
<organism evidence="5 6">
    <name type="scientific">Panagrellus redivivus</name>
    <name type="common">Microworm</name>
    <dbReference type="NCBI Taxonomy" id="6233"/>
    <lineage>
        <taxon>Eukaryota</taxon>
        <taxon>Metazoa</taxon>
        <taxon>Ecdysozoa</taxon>
        <taxon>Nematoda</taxon>
        <taxon>Chromadorea</taxon>
        <taxon>Rhabditida</taxon>
        <taxon>Tylenchina</taxon>
        <taxon>Panagrolaimomorpha</taxon>
        <taxon>Panagrolaimoidea</taxon>
        <taxon>Panagrolaimidae</taxon>
        <taxon>Panagrellus</taxon>
    </lineage>
</organism>
<dbReference type="GO" id="GO:0005524">
    <property type="term" value="F:ATP binding"/>
    <property type="evidence" value="ECO:0007669"/>
    <property type="project" value="UniProtKB-KW"/>
</dbReference>
<keyword evidence="2 4" id="KW-0547">Nucleotide-binding</keyword>
<reference evidence="6" key="2">
    <citation type="submission" date="2020-10" db="UniProtKB">
        <authorList>
            <consortium name="WormBaseParasite"/>
        </authorList>
    </citation>
    <scope>IDENTIFICATION</scope>
</reference>
<sequence length="619" mass="68901">MVNAIGIDLGTSKCCVGVFRDGEVEVIPNEFENDTTPSFFAFTPVITIGEAAKNKLRTNPANTIFAALRLIGRKFKELVAQSDMKCLPFRVSFDKKGRPMIKEARPYSQKYYPEEVVAMLLVDLKLSAEIYLGTPVKDVVITVPADLNHCYHQAIRDAAQIAGLNVLRVVNAPAAAAIAHIVAMKDLHDQDHLVFDFGAGTLDVSIISGNANRWEVKSTVSNHHLGGEDVTNRLFDYLKVEFERKHGYAISNSASACIRLRAANEKKRLYPEEIVAMLLVRLKQSADAFLEADVKDVVITTSGQLDLRFRRAIFDAAEIAGLCYDLFQRIWGCLQKALDDACLENCEIDDAILLGGSSHIPVVQKMLSEYFVNAKLIKTLNTDEAAASGAAIQAALLSGDESEDIQGLLIPHVVPLPLGIQENEEMLVFIEEHVALPVTHSKLITATYDNDNKIVIEAFEGVIIIPEYNTLLGKIKFNKIPRLPDDDSNSTKVEVTFQVDVTGTITVSATDKSTGKTATLTIPDKNSRFSEEELLQMTESINEYISVEKIRRQNKAAKDRLTAYCNRTMKTVEENKRKRKALTPEDEQAYKKCKDALVWIDRNPRAEAKDFQRQLEEAH</sequence>
<dbReference type="Gene3D" id="1.20.1270.10">
    <property type="match status" value="1"/>
</dbReference>
<accession>A0A7E4UUT9</accession>
<evidence type="ECO:0000313" key="6">
    <source>
        <dbReference type="WBParaSite" id="Pan_g13112.t1"/>
    </source>
</evidence>
<dbReference type="AlphaFoldDB" id="A0A7E4UUT9"/>
<dbReference type="SUPFAM" id="SSF100920">
    <property type="entry name" value="Heat shock protein 70kD (HSP70), peptide-binding domain"/>
    <property type="match status" value="1"/>
</dbReference>
<dbReference type="InterPro" id="IPR029048">
    <property type="entry name" value="HSP70_C_sf"/>
</dbReference>
<evidence type="ECO:0000313" key="5">
    <source>
        <dbReference type="Proteomes" id="UP000492821"/>
    </source>
</evidence>
<dbReference type="Gene3D" id="3.30.420.40">
    <property type="match status" value="3"/>
</dbReference>
<dbReference type="InterPro" id="IPR018181">
    <property type="entry name" value="Heat_shock_70_CS"/>
</dbReference>
<dbReference type="InterPro" id="IPR029047">
    <property type="entry name" value="HSP70_peptide-bd_sf"/>
</dbReference>
<dbReference type="PRINTS" id="PR00301">
    <property type="entry name" value="HEATSHOCK70"/>
</dbReference>
<dbReference type="Gene3D" id="2.60.34.10">
    <property type="entry name" value="Substrate Binding Domain Of DNAk, Chain A, domain 1"/>
    <property type="match status" value="1"/>
</dbReference>
<keyword evidence="3 4" id="KW-0067">ATP-binding</keyword>
<evidence type="ECO:0000256" key="4">
    <source>
        <dbReference type="RuleBase" id="RU003322"/>
    </source>
</evidence>
<protein>
    <submittedName>
        <fullName evidence="6">Heat shock 70 kDa protein 14</fullName>
    </submittedName>
</protein>
<reference evidence="5" key="1">
    <citation type="journal article" date="2013" name="Genetics">
        <title>The draft genome and transcriptome of Panagrellus redivivus are shaped by the harsh demands of a free-living lifestyle.</title>
        <authorList>
            <person name="Srinivasan J."/>
            <person name="Dillman A.R."/>
            <person name="Macchietto M.G."/>
            <person name="Heikkinen L."/>
            <person name="Lakso M."/>
            <person name="Fracchia K.M."/>
            <person name="Antoshechkin I."/>
            <person name="Mortazavi A."/>
            <person name="Wong G."/>
            <person name="Sternberg P.W."/>
        </authorList>
    </citation>
    <scope>NUCLEOTIDE SEQUENCE [LARGE SCALE GENOMIC DNA]</scope>
    <source>
        <strain evidence="5">MT8872</strain>
    </source>
</reference>
<dbReference type="WBParaSite" id="Pan_g13112.t1">
    <property type="protein sequence ID" value="Pan_g13112.t1"/>
    <property type="gene ID" value="Pan_g13112"/>
</dbReference>
<evidence type="ECO:0000256" key="1">
    <source>
        <dbReference type="ARBA" id="ARBA00007381"/>
    </source>
</evidence>
<dbReference type="Proteomes" id="UP000492821">
    <property type="component" value="Unassembled WGS sequence"/>
</dbReference>
<keyword evidence="5" id="KW-1185">Reference proteome</keyword>
<dbReference type="InterPro" id="IPR013126">
    <property type="entry name" value="Hsp_70_fam"/>
</dbReference>